<evidence type="ECO:0000313" key="1">
    <source>
        <dbReference type="EMBL" id="AZU61369.1"/>
    </source>
</evidence>
<dbReference type="RefSeq" id="WP_066395500.1">
    <property type="nucleotide sequence ID" value="NZ_CP022572.1"/>
</dbReference>
<dbReference type="EMBL" id="CP022572">
    <property type="protein sequence ID" value="AZU61369.1"/>
    <property type="molecule type" value="Genomic_DNA"/>
</dbReference>
<accession>A0A3Q9QVR5</accession>
<protein>
    <submittedName>
        <fullName evidence="1">DUF3055 domain-containing protein</fullName>
    </submittedName>
</protein>
<gene>
    <name evidence="1" type="ORF">CHR53_08920</name>
</gene>
<dbReference type="Pfam" id="PF11256">
    <property type="entry name" value="SAV0927-like"/>
    <property type="match status" value="1"/>
</dbReference>
<proteinExistence type="predicted"/>
<dbReference type="OrthoDB" id="2353476at2"/>
<keyword evidence="2" id="KW-1185">Reference proteome</keyword>
<dbReference type="InterPro" id="IPR021415">
    <property type="entry name" value="SAV0927-like"/>
</dbReference>
<sequence>MELFEKLYDEHEKVKVRFIGFTTEHTRYDFGIVYTNMFFGKPLVVCMQTGRSTLLDPKDIEDTDHLQTLFRIPEQQQAADLAEFFKTALPEIPFVTQYDYD</sequence>
<evidence type="ECO:0000313" key="2">
    <source>
        <dbReference type="Proteomes" id="UP000282892"/>
    </source>
</evidence>
<name>A0A3Q9QVR5_9BACI</name>
<dbReference type="Proteomes" id="UP000282892">
    <property type="component" value="Chromosome"/>
</dbReference>
<reference evidence="1 2" key="1">
    <citation type="submission" date="2017-07" db="EMBL/GenBank/DDBJ databases">
        <title>The complete genome sequence of Bacillus mesonae strain H20-5, an efficient strain improving plant abiotic stress resistance.</title>
        <authorList>
            <person name="Kim S.Y."/>
            <person name="Song H."/>
            <person name="Sang M.K."/>
            <person name="Weon H.-Y."/>
            <person name="Song J."/>
        </authorList>
    </citation>
    <scope>NUCLEOTIDE SEQUENCE [LARGE SCALE GENOMIC DNA]</scope>
    <source>
        <strain evidence="1 2">H20-5</strain>
    </source>
</reference>
<dbReference type="KEGG" id="nmk:CHR53_08920"/>
<dbReference type="AlphaFoldDB" id="A0A3Q9QVR5"/>
<dbReference type="STRING" id="1193713.GCA_001636315_04224"/>
<organism evidence="1 2">
    <name type="scientific">Neobacillus mesonae</name>
    <dbReference type="NCBI Taxonomy" id="1193713"/>
    <lineage>
        <taxon>Bacteria</taxon>
        <taxon>Bacillati</taxon>
        <taxon>Bacillota</taxon>
        <taxon>Bacilli</taxon>
        <taxon>Bacillales</taxon>
        <taxon>Bacillaceae</taxon>
        <taxon>Neobacillus</taxon>
    </lineage>
</organism>